<evidence type="ECO:0000313" key="3">
    <source>
        <dbReference type="EMBL" id="MWC44996.1"/>
    </source>
</evidence>
<dbReference type="InterPro" id="IPR033856">
    <property type="entry name" value="Trp_halogen"/>
</dbReference>
<feature type="active site" evidence="1">
    <location>
        <position position="79"/>
    </location>
</feature>
<dbReference type="Proteomes" id="UP000436801">
    <property type="component" value="Unassembled WGS sequence"/>
</dbReference>
<dbReference type="PANTHER" id="PTHR43747">
    <property type="entry name" value="FAD-BINDING PROTEIN"/>
    <property type="match status" value="1"/>
</dbReference>
<dbReference type="GO" id="GO:0000166">
    <property type="term" value="F:nucleotide binding"/>
    <property type="evidence" value="ECO:0007669"/>
    <property type="project" value="UniProtKB-KW"/>
</dbReference>
<evidence type="ECO:0000313" key="6">
    <source>
        <dbReference type="Proteomes" id="UP000436801"/>
    </source>
</evidence>
<feature type="binding site" evidence="2">
    <location>
        <position position="339"/>
    </location>
    <ligand>
        <name>L-tryptophan</name>
        <dbReference type="ChEBI" id="CHEBI:57912"/>
    </ligand>
</feature>
<dbReference type="PANTHER" id="PTHR43747:SF4">
    <property type="entry name" value="FLAVIN-DEPENDENT TRYPTOPHAN HALOGENASE"/>
    <property type="match status" value="1"/>
</dbReference>
<dbReference type="EMBL" id="FNBI01000008">
    <property type="protein sequence ID" value="SDF99470.1"/>
    <property type="molecule type" value="Genomic_DNA"/>
</dbReference>
<name>A0A1G7QPA5_9SPHN</name>
<dbReference type="AlphaFoldDB" id="A0A1G7QPA5"/>
<evidence type="ECO:0000313" key="5">
    <source>
        <dbReference type="Proteomes" id="UP000323502"/>
    </source>
</evidence>
<keyword evidence="2" id="KW-0285">Flavoprotein</keyword>
<dbReference type="Gene3D" id="3.50.50.60">
    <property type="entry name" value="FAD/NAD(P)-binding domain"/>
    <property type="match status" value="1"/>
</dbReference>
<proteinExistence type="predicted"/>
<dbReference type="PIRSF" id="PIRSF011396">
    <property type="entry name" value="Trp_halogenase"/>
    <property type="match status" value="1"/>
</dbReference>
<sequence>MTGSSTRSVVIVGGGTAGWMAAAALARFLPPDHRIRLVESDAIGTIGVGEATIPALRIFNHMLGIDEDAFLRATQGTFKLGIEFAGWSGDGSRYTHAFGTIGRALGLVPFHHYWLRAGRPGSLWDHSAAAQAAAAGRFARDHGRPDLPSGIAWAFHFDAALYAAFLRRHAEAAGVERIEGRITGVERDGETGHIAAVHLEGDRRVAGDLFVDCSGFRSLLLGETLGTAFEDWSHHLPCDRAIAVPTARLDPLSPYTRATAHPAGWQWRIPLQHRTGNGIVYASAHLSDDEATARLLAGCNGAPLAEPRPLRFTTGRRRAAWVGNCVALGLAAGFMEPLESTSIHLVQSGIARLLEYWPGKTLADADIAAFNRRTEAEWLAIRDLLILHYHANARPEPFWQARRDAPPPDSLAERLALFRANGRILREGDELFTEVGWLQVLIGQGVQPLGHHALADAIPPADLADFLALARTHAAAVAARMPAHDAFIAAHCAAPVSKAA</sequence>
<evidence type="ECO:0000256" key="1">
    <source>
        <dbReference type="PIRSR" id="PIRSR011396-1"/>
    </source>
</evidence>
<feature type="binding site" evidence="2">
    <location>
        <position position="330"/>
    </location>
    <ligand>
        <name>FAD</name>
        <dbReference type="ChEBI" id="CHEBI:57692"/>
    </ligand>
</feature>
<dbReference type="InterPro" id="IPR006905">
    <property type="entry name" value="Flavin_halogenase"/>
</dbReference>
<dbReference type="EMBL" id="WSUT01000005">
    <property type="protein sequence ID" value="MWC44996.1"/>
    <property type="molecule type" value="Genomic_DNA"/>
</dbReference>
<dbReference type="InterPro" id="IPR050816">
    <property type="entry name" value="Flavin-dep_Halogenase_NPB"/>
</dbReference>
<dbReference type="InterPro" id="IPR036188">
    <property type="entry name" value="FAD/NAD-bd_sf"/>
</dbReference>
<feature type="binding site" evidence="2">
    <location>
        <position position="79"/>
    </location>
    <ligand>
        <name>7-chloro-L-tryptophan</name>
        <dbReference type="ChEBI" id="CHEBI:58713"/>
    </ligand>
</feature>
<keyword evidence="5" id="KW-1185">Reference proteome</keyword>
<gene>
    <name evidence="3" type="ORF">GQR91_15340</name>
    <name evidence="4" type="ORF">SAMN05216557_108164</name>
</gene>
<dbReference type="Proteomes" id="UP000323502">
    <property type="component" value="Unassembled WGS sequence"/>
</dbReference>
<reference evidence="4 5" key="1">
    <citation type="submission" date="2016-10" db="EMBL/GenBank/DDBJ databases">
        <authorList>
            <person name="Varghese N."/>
            <person name="Submissions S."/>
        </authorList>
    </citation>
    <scope>NUCLEOTIDE SEQUENCE [LARGE SCALE GENOMIC DNA]</scope>
    <source>
        <strain evidence="4 5">S7-754</strain>
    </source>
</reference>
<protein>
    <submittedName>
        <fullName evidence="4">Tryptophan halogenase</fullName>
    </submittedName>
</protein>
<dbReference type="SUPFAM" id="SSF51905">
    <property type="entry name" value="FAD/NAD(P)-binding domain"/>
    <property type="match status" value="1"/>
</dbReference>
<keyword evidence="2" id="KW-0547">Nucleotide-binding</keyword>
<dbReference type="RefSeq" id="WP_149683296.1">
    <property type="nucleotide sequence ID" value="NZ_FNBI01000008.1"/>
</dbReference>
<dbReference type="Pfam" id="PF04820">
    <property type="entry name" value="Trp_halogenase"/>
    <property type="match status" value="1"/>
</dbReference>
<evidence type="ECO:0000313" key="4">
    <source>
        <dbReference type="EMBL" id="SDF99470.1"/>
    </source>
</evidence>
<dbReference type="OrthoDB" id="462203at2"/>
<dbReference type="GO" id="GO:0004497">
    <property type="term" value="F:monooxygenase activity"/>
    <property type="evidence" value="ECO:0007669"/>
    <property type="project" value="InterPro"/>
</dbReference>
<feature type="binding site" evidence="2">
    <location>
        <begin position="14"/>
        <end position="17"/>
    </location>
    <ligand>
        <name>FAD</name>
        <dbReference type="ChEBI" id="CHEBI:57692"/>
    </ligand>
</feature>
<keyword evidence="2" id="KW-0274">FAD</keyword>
<evidence type="ECO:0000256" key="2">
    <source>
        <dbReference type="PIRSR" id="PIRSR011396-2"/>
    </source>
</evidence>
<feature type="binding site" evidence="2">
    <location>
        <position position="343"/>
    </location>
    <ligand>
        <name>FAD</name>
        <dbReference type="ChEBI" id="CHEBI:57692"/>
    </ligand>
</feature>
<reference evidence="3 6" key="2">
    <citation type="submission" date="2019-12" db="EMBL/GenBank/DDBJ databases">
        <authorList>
            <person name="Zheng J."/>
        </authorList>
    </citation>
    <scope>NUCLEOTIDE SEQUENCE [LARGE SCALE GENOMIC DNA]</scope>
    <source>
        <strain evidence="3 6">DSM 27347</strain>
    </source>
</reference>
<accession>A0A1G7QPA5</accession>
<organism evidence="4 5">
    <name type="scientific">Sphingomonas carotinifaciens</name>
    <dbReference type="NCBI Taxonomy" id="1166323"/>
    <lineage>
        <taxon>Bacteria</taxon>
        <taxon>Pseudomonadati</taxon>
        <taxon>Pseudomonadota</taxon>
        <taxon>Alphaproteobacteria</taxon>
        <taxon>Sphingomonadales</taxon>
        <taxon>Sphingomonadaceae</taxon>
        <taxon>Sphingomonas</taxon>
    </lineage>
</organism>